<dbReference type="EMBL" id="CAMGYJ010000007">
    <property type="protein sequence ID" value="CAI0441179.1"/>
    <property type="molecule type" value="Genomic_DNA"/>
</dbReference>
<evidence type="ECO:0000256" key="3">
    <source>
        <dbReference type="ARBA" id="ARBA00022512"/>
    </source>
</evidence>
<gene>
    <name evidence="8" type="ORF">LITE_LOCUS26762</name>
</gene>
<keyword evidence="3" id="KW-0134">Cell wall</keyword>
<evidence type="ECO:0000256" key="5">
    <source>
        <dbReference type="ARBA" id="ARBA00023295"/>
    </source>
</evidence>
<evidence type="ECO:0000313" key="9">
    <source>
        <dbReference type="Proteomes" id="UP001154282"/>
    </source>
</evidence>
<comment type="subcellular location">
    <subcellularLocation>
        <location evidence="1">Secreted</location>
        <location evidence="1">Cell wall</location>
    </subcellularLocation>
</comment>
<dbReference type="PANTHER" id="PTHR31339:SF3">
    <property type="entry name" value="PECTIN LYASE-LIKE SUPERFAMILY PROTEIN"/>
    <property type="match status" value="1"/>
</dbReference>
<sequence length="258" mass="27393">MPRFPLYLLLCCAAAAASLSTLSAGEVPTCSGIVPMSYRSDNISIADFGGVGDGKTLNTKAFKEAIYRIQHLKRGGGGTLLYIPAGEYLTESFNLTSHMTLYLATGAVIKATQVGIHIKTNTGRGGYIRNITVSNVYMEDVRTGIRIAGDVGGHPDGNFNPTALPAVEGLTLDGIWGQRIGQPGLIRGLKDAPFKRVCLSNVNLHVVRRKSGKNNNTLLTWKCSDVSGGSFLVSPSPCSELASSNGATDSCSDHFRNL</sequence>
<organism evidence="8 9">
    <name type="scientific">Linum tenue</name>
    <dbReference type="NCBI Taxonomy" id="586396"/>
    <lineage>
        <taxon>Eukaryota</taxon>
        <taxon>Viridiplantae</taxon>
        <taxon>Streptophyta</taxon>
        <taxon>Embryophyta</taxon>
        <taxon>Tracheophyta</taxon>
        <taxon>Spermatophyta</taxon>
        <taxon>Magnoliopsida</taxon>
        <taxon>eudicotyledons</taxon>
        <taxon>Gunneridae</taxon>
        <taxon>Pentapetalae</taxon>
        <taxon>rosids</taxon>
        <taxon>fabids</taxon>
        <taxon>Malpighiales</taxon>
        <taxon>Linaceae</taxon>
        <taxon>Linum</taxon>
    </lineage>
</organism>
<dbReference type="GO" id="GO:0005975">
    <property type="term" value="P:carbohydrate metabolic process"/>
    <property type="evidence" value="ECO:0007669"/>
    <property type="project" value="InterPro"/>
</dbReference>
<protein>
    <recommendedName>
        <fullName evidence="10">Pectate lyase superfamily protein domain-containing protein</fullName>
    </recommendedName>
</protein>
<feature type="chain" id="PRO_5043538640" description="Pectate lyase superfamily protein domain-containing protein" evidence="7">
    <location>
        <begin position="25"/>
        <end position="258"/>
    </location>
</feature>
<keyword evidence="4 6" id="KW-0378">Hydrolase</keyword>
<proteinExistence type="inferred from homology"/>
<dbReference type="InterPro" id="IPR011050">
    <property type="entry name" value="Pectin_lyase_fold/virulence"/>
</dbReference>
<dbReference type="AlphaFoldDB" id="A0AAV0M5F9"/>
<keyword evidence="3" id="KW-0964">Secreted</keyword>
<evidence type="ECO:0000256" key="7">
    <source>
        <dbReference type="SAM" id="SignalP"/>
    </source>
</evidence>
<evidence type="ECO:0008006" key="10">
    <source>
        <dbReference type="Google" id="ProtNLM"/>
    </source>
</evidence>
<evidence type="ECO:0000256" key="1">
    <source>
        <dbReference type="ARBA" id="ARBA00004191"/>
    </source>
</evidence>
<comment type="caution">
    <text evidence="8">The sequence shown here is derived from an EMBL/GenBank/DDBJ whole genome shotgun (WGS) entry which is preliminary data.</text>
</comment>
<dbReference type="SUPFAM" id="SSF51126">
    <property type="entry name" value="Pectin lyase-like"/>
    <property type="match status" value="2"/>
</dbReference>
<dbReference type="Gene3D" id="2.160.20.10">
    <property type="entry name" value="Single-stranded right-handed beta-helix, Pectin lyase-like"/>
    <property type="match status" value="2"/>
</dbReference>
<evidence type="ECO:0000256" key="2">
    <source>
        <dbReference type="ARBA" id="ARBA00008834"/>
    </source>
</evidence>
<keyword evidence="7" id="KW-0732">Signal</keyword>
<dbReference type="GO" id="GO:0004650">
    <property type="term" value="F:polygalacturonase activity"/>
    <property type="evidence" value="ECO:0007669"/>
    <property type="project" value="InterPro"/>
</dbReference>
<reference evidence="8" key="1">
    <citation type="submission" date="2022-08" db="EMBL/GenBank/DDBJ databases">
        <authorList>
            <person name="Gutierrez-Valencia J."/>
        </authorList>
    </citation>
    <scope>NUCLEOTIDE SEQUENCE</scope>
</reference>
<dbReference type="InterPro" id="IPR000743">
    <property type="entry name" value="Glyco_hydro_28"/>
</dbReference>
<name>A0AAV0M5F9_9ROSI</name>
<feature type="signal peptide" evidence="7">
    <location>
        <begin position="1"/>
        <end position="24"/>
    </location>
</feature>
<accession>A0AAV0M5F9</accession>
<dbReference type="InterPro" id="IPR012334">
    <property type="entry name" value="Pectin_lyas_fold"/>
</dbReference>
<evidence type="ECO:0000313" key="8">
    <source>
        <dbReference type="EMBL" id="CAI0441179.1"/>
    </source>
</evidence>
<dbReference type="Proteomes" id="UP001154282">
    <property type="component" value="Unassembled WGS sequence"/>
</dbReference>
<dbReference type="Pfam" id="PF00295">
    <property type="entry name" value="Glyco_hydro_28"/>
    <property type="match status" value="1"/>
</dbReference>
<comment type="similarity">
    <text evidence="2 6">Belongs to the glycosyl hydrolase 28 family.</text>
</comment>
<dbReference type="InterPro" id="IPR051801">
    <property type="entry name" value="GH28_Enzymes"/>
</dbReference>
<keyword evidence="9" id="KW-1185">Reference proteome</keyword>
<keyword evidence="5 6" id="KW-0326">Glycosidase</keyword>
<evidence type="ECO:0000256" key="4">
    <source>
        <dbReference type="ARBA" id="ARBA00022801"/>
    </source>
</evidence>
<dbReference type="PANTHER" id="PTHR31339">
    <property type="entry name" value="PECTIN LYASE-RELATED"/>
    <property type="match status" value="1"/>
</dbReference>
<evidence type="ECO:0000256" key="6">
    <source>
        <dbReference type="RuleBase" id="RU361169"/>
    </source>
</evidence>